<dbReference type="Pfam" id="PF03900">
    <property type="entry name" value="Porphobil_deamC"/>
    <property type="match status" value="1"/>
</dbReference>
<dbReference type="Pfam" id="PF01379">
    <property type="entry name" value="Porphobil_deam"/>
    <property type="match status" value="1"/>
</dbReference>
<comment type="similarity">
    <text evidence="2 7">Belongs to the HMBS family.</text>
</comment>
<dbReference type="GeneID" id="78371736"/>
<dbReference type="AlphaFoldDB" id="A0A0D8FWX1"/>
<dbReference type="GO" id="GO:0004418">
    <property type="term" value="F:hydroxymethylbilane synthase activity"/>
    <property type="evidence" value="ECO:0007669"/>
    <property type="project" value="UniProtKB-UniRule"/>
</dbReference>
<name>A0A0D8FWX1_9ACTN</name>
<feature type="domain" description="Porphobilinogen deaminase C-terminal" evidence="9">
    <location>
        <begin position="215"/>
        <end position="282"/>
    </location>
</feature>
<comment type="caution">
    <text evidence="10">The sequence shown here is derived from an EMBL/GenBank/DDBJ whole genome shotgun (WGS) entry which is preliminary data.</text>
</comment>
<evidence type="ECO:0000256" key="3">
    <source>
        <dbReference type="ARBA" id="ARBA00011245"/>
    </source>
</evidence>
<dbReference type="PANTHER" id="PTHR11557">
    <property type="entry name" value="PORPHOBILINOGEN DEAMINASE"/>
    <property type="match status" value="1"/>
</dbReference>
<evidence type="ECO:0000313" key="10">
    <source>
        <dbReference type="EMBL" id="KJE77666.1"/>
    </source>
</evidence>
<dbReference type="OrthoDB" id="9810298at2"/>
<comment type="subunit">
    <text evidence="3 7">Monomer.</text>
</comment>
<dbReference type="eggNOG" id="COG0181">
    <property type="taxonomic scope" value="Bacteria"/>
</dbReference>
<keyword evidence="4 7" id="KW-0808">Transferase</keyword>
<evidence type="ECO:0000256" key="1">
    <source>
        <dbReference type="ARBA" id="ARBA00002869"/>
    </source>
</evidence>
<dbReference type="Proteomes" id="UP000032336">
    <property type="component" value="Unassembled WGS sequence"/>
</dbReference>
<dbReference type="GO" id="GO:0006782">
    <property type="term" value="P:protoporphyrinogen IX biosynthetic process"/>
    <property type="evidence" value="ECO:0007669"/>
    <property type="project" value="UniProtKB-UniRule"/>
</dbReference>
<organism evidence="10 11">
    <name type="scientific">Ferrimicrobium acidiphilum DSM 19497</name>
    <dbReference type="NCBI Taxonomy" id="1121877"/>
    <lineage>
        <taxon>Bacteria</taxon>
        <taxon>Bacillati</taxon>
        <taxon>Actinomycetota</taxon>
        <taxon>Acidimicrobiia</taxon>
        <taxon>Acidimicrobiales</taxon>
        <taxon>Acidimicrobiaceae</taxon>
        <taxon>Ferrimicrobium</taxon>
    </lineage>
</organism>
<dbReference type="PATRIC" id="fig|1121877.4.peg.445"/>
<dbReference type="EC" id="2.5.1.61" evidence="7"/>
<keyword evidence="5 7" id="KW-0627">Porphyrin biosynthesis</keyword>
<dbReference type="FunFam" id="3.40.190.10:FF:000005">
    <property type="entry name" value="Porphobilinogen deaminase"/>
    <property type="match status" value="1"/>
</dbReference>
<comment type="miscellaneous">
    <text evidence="7">The porphobilinogen subunits are added to the dipyrromethane group.</text>
</comment>
<dbReference type="InterPro" id="IPR000860">
    <property type="entry name" value="HemC"/>
</dbReference>
<evidence type="ECO:0000256" key="6">
    <source>
        <dbReference type="ARBA" id="ARBA00048169"/>
    </source>
</evidence>
<dbReference type="Gene3D" id="3.40.190.10">
    <property type="entry name" value="Periplasmic binding protein-like II"/>
    <property type="match status" value="2"/>
</dbReference>
<proteinExistence type="inferred from homology"/>
<evidence type="ECO:0000259" key="8">
    <source>
        <dbReference type="Pfam" id="PF01379"/>
    </source>
</evidence>
<feature type="domain" description="Porphobilinogen deaminase N-terminal" evidence="8">
    <location>
        <begin position="5"/>
        <end position="201"/>
    </location>
</feature>
<evidence type="ECO:0000256" key="7">
    <source>
        <dbReference type="HAMAP-Rule" id="MF_00260"/>
    </source>
</evidence>
<protein>
    <recommendedName>
        <fullName evidence="7">Porphobilinogen deaminase</fullName>
        <shortName evidence="7">PBG</shortName>
        <ecNumber evidence="7">2.5.1.61</ecNumber>
    </recommendedName>
    <alternativeName>
        <fullName evidence="7">Hydroxymethylbilane synthase</fullName>
        <shortName evidence="7">HMBS</shortName>
    </alternativeName>
    <alternativeName>
        <fullName evidence="7">Pre-uroporphyrinogen synthase</fullName>
    </alternativeName>
</protein>
<accession>A0A0D8FWX1</accession>
<dbReference type="NCBIfam" id="TIGR00212">
    <property type="entry name" value="hemC"/>
    <property type="match status" value="1"/>
</dbReference>
<dbReference type="PRINTS" id="PR00151">
    <property type="entry name" value="PORPHBDMNASE"/>
</dbReference>
<feature type="modified residue" description="S-(dipyrrolylmethanemethyl)cysteine" evidence="7">
    <location>
        <position position="231"/>
    </location>
</feature>
<sequence length="297" mass="31866">MSDSVRIATRGSELALWQANLVAALLPTPTEIVIVETEGDRSADRNLAEIGGQGVFVKEVQQKLLDSQVRLAVHSAKDLPSAIVGGLEVAAWLARADPRDVIVGSLLKDLPRGAHVGTSSTRRAAQLLALRPDVEIEILRGNIRTRLKKGQRMDAIFVAAAALERLDLHPPVMEILEPEVMLPQVGQGAIAVECRSDDFEMLGLLASINDRDTQQEILAERSFLQVFGTGCSLPIGGFARAGEDGLMLYGMVAKSDGTRVLRAAQSGDEPIELGRSLAKNLIERGALELLSVAEPAE</sequence>
<comment type="cofactor">
    <cofactor evidence="7">
        <name>dipyrromethane</name>
        <dbReference type="ChEBI" id="CHEBI:60342"/>
    </cofactor>
    <text evidence="7">Binds 1 dipyrromethane group covalently.</text>
</comment>
<dbReference type="PIRSF" id="PIRSF001438">
    <property type="entry name" value="4pyrrol_synth_OHMeBilane_synth"/>
    <property type="match status" value="1"/>
</dbReference>
<evidence type="ECO:0000256" key="2">
    <source>
        <dbReference type="ARBA" id="ARBA00005638"/>
    </source>
</evidence>
<dbReference type="InterPro" id="IPR022417">
    <property type="entry name" value="Porphobilin_deaminase_N"/>
</dbReference>
<evidence type="ECO:0000256" key="4">
    <source>
        <dbReference type="ARBA" id="ARBA00022679"/>
    </source>
</evidence>
<dbReference type="HAMAP" id="MF_00260">
    <property type="entry name" value="Porphobil_deam"/>
    <property type="match status" value="1"/>
</dbReference>
<dbReference type="SUPFAM" id="SSF53850">
    <property type="entry name" value="Periplasmic binding protein-like II"/>
    <property type="match status" value="1"/>
</dbReference>
<dbReference type="InterPro" id="IPR036803">
    <property type="entry name" value="Porphobilinogen_deaminase_C_sf"/>
</dbReference>
<dbReference type="STRING" id="1121877.FEAC_04100"/>
<dbReference type="GO" id="GO:0005737">
    <property type="term" value="C:cytoplasm"/>
    <property type="evidence" value="ECO:0007669"/>
    <property type="project" value="UniProtKB-UniRule"/>
</dbReference>
<evidence type="ECO:0000259" key="9">
    <source>
        <dbReference type="Pfam" id="PF03900"/>
    </source>
</evidence>
<reference evidence="10 11" key="1">
    <citation type="submission" date="2015-01" db="EMBL/GenBank/DDBJ databases">
        <title>Draft genome of the acidophilic iron oxidizer Ferrimicrobium acidiphilum strain T23.</title>
        <authorList>
            <person name="Poehlein A."/>
            <person name="Eisen S."/>
            <person name="Schloemann M."/>
            <person name="Johnson B.D."/>
            <person name="Daniel R."/>
            <person name="Muehling M."/>
        </authorList>
    </citation>
    <scope>NUCLEOTIDE SEQUENCE [LARGE SCALE GENOMIC DNA]</scope>
    <source>
        <strain evidence="10 11">T23</strain>
    </source>
</reference>
<dbReference type="SUPFAM" id="SSF54782">
    <property type="entry name" value="Porphobilinogen deaminase (hydroxymethylbilane synthase), C-terminal domain"/>
    <property type="match status" value="1"/>
</dbReference>
<dbReference type="RefSeq" id="WP_035389090.1">
    <property type="nucleotide sequence ID" value="NZ_JQKF01000009.1"/>
</dbReference>
<dbReference type="InterPro" id="IPR022418">
    <property type="entry name" value="Porphobilinogen_deaminase_C"/>
</dbReference>
<gene>
    <name evidence="7 10" type="primary">hemC</name>
    <name evidence="10" type="ORF">FEAC_04100</name>
</gene>
<dbReference type="PANTHER" id="PTHR11557:SF0">
    <property type="entry name" value="PORPHOBILINOGEN DEAMINASE"/>
    <property type="match status" value="1"/>
</dbReference>
<comment type="catalytic activity">
    <reaction evidence="6 7">
        <text>4 porphobilinogen + H2O = hydroxymethylbilane + 4 NH4(+)</text>
        <dbReference type="Rhea" id="RHEA:13185"/>
        <dbReference type="ChEBI" id="CHEBI:15377"/>
        <dbReference type="ChEBI" id="CHEBI:28938"/>
        <dbReference type="ChEBI" id="CHEBI:57845"/>
        <dbReference type="ChEBI" id="CHEBI:58126"/>
        <dbReference type="EC" id="2.5.1.61"/>
    </reaction>
</comment>
<comment type="function">
    <text evidence="1 7">Tetrapolymerization of the monopyrrole PBG into the hydroxymethylbilane pre-uroporphyrinogen in several discrete steps.</text>
</comment>
<evidence type="ECO:0000313" key="11">
    <source>
        <dbReference type="Proteomes" id="UP000032336"/>
    </source>
</evidence>
<dbReference type="EMBL" id="JXUW01000003">
    <property type="protein sequence ID" value="KJE77666.1"/>
    <property type="molecule type" value="Genomic_DNA"/>
</dbReference>
<dbReference type="Gene3D" id="3.30.160.40">
    <property type="entry name" value="Porphobilinogen deaminase, C-terminal domain"/>
    <property type="match status" value="1"/>
</dbReference>
<keyword evidence="11" id="KW-1185">Reference proteome</keyword>
<evidence type="ECO:0000256" key="5">
    <source>
        <dbReference type="ARBA" id="ARBA00023244"/>
    </source>
</evidence>